<feature type="region of interest" description="Disordered" evidence="1">
    <location>
        <begin position="1"/>
        <end position="186"/>
    </location>
</feature>
<feature type="compositionally biased region" description="Acidic residues" evidence="1">
    <location>
        <begin position="61"/>
        <end position="77"/>
    </location>
</feature>
<reference evidence="3" key="2">
    <citation type="submission" date="2025-08" db="UniProtKB">
        <authorList>
            <consortium name="RefSeq"/>
        </authorList>
    </citation>
    <scope>IDENTIFICATION</scope>
    <source>
        <tissue evidence="3">Young leaves</tissue>
    </source>
</reference>
<name>A0A8B7CPD0_PHODC</name>
<organism evidence="2 3">
    <name type="scientific">Phoenix dactylifera</name>
    <name type="common">Date palm</name>
    <dbReference type="NCBI Taxonomy" id="42345"/>
    <lineage>
        <taxon>Eukaryota</taxon>
        <taxon>Viridiplantae</taxon>
        <taxon>Streptophyta</taxon>
        <taxon>Embryophyta</taxon>
        <taxon>Tracheophyta</taxon>
        <taxon>Spermatophyta</taxon>
        <taxon>Magnoliopsida</taxon>
        <taxon>Liliopsida</taxon>
        <taxon>Arecaceae</taxon>
        <taxon>Coryphoideae</taxon>
        <taxon>Phoeniceae</taxon>
        <taxon>Phoenix</taxon>
    </lineage>
</organism>
<sequence length="186" mass="20297">MADHREELQTLDQEPSNPRQPPKRKPDLDSVDEGEEDWRKKTKPQPEIPSSCPKEPPDDVKAEEDVDGGEEDGEEAGVDPNGNAAVFKGKGVAAAVDKGKGKMVVDEDEDEDEDDSSDDDDSGDVIGGEDDESDFSDDPLAEVDLSNILPSRTRQRSPPPQGAYLLSDKEDDDDDDEVDDDVNDSE</sequence>
<dbReference type="RefSeq" id="XP_008803464.2">
    <property type="nucleotide sequence ID" value="XM_008805242.4"/>
</dbReference>
<dbReference type="Proteomes" id="UP000228380">
    <property type="component" value="Chromosome 9"/>
</dbReference>
<dbReference type="PANTHER" id="PTHR36899:SF3">
    <property type="entry name" value="F13K23.8 PROTEIN"/>
    <property type="match status" value="1"/>
</dbReference>
<dbReference type="AlphaFoldDB" id="A0A8B7CPD0"/>
<evidence type="ECO:0000313" key="2">
    <source>
        <dbReference type="Proteomes" id="UP000228380"/>
    </source>
</evidence>
<dbReference type="KEGG" id="pda:103717018"/>
<protein>
    <submittedName>
        <fullName evidence="3">Histone H2A.Z-specific chaperone CHZ1-like</fullName>
    </submittedName>
</protein>
<feature type="compositionally biased region" description="Acidic residues" evidence="1">
    <location>
        <begin position="169"/>
        <end position="186"/>
    </location>
</feature>
<reference evidence="2" key="1">
    <citation type="journal article" date="2019" name="Nat. Commun.">
        <title>Genome-wide association mapping of date palm fruit traits.</title>
        <authorList>
            <person name="Hazzouri K.M."/>
            <person name="Gros-Balthazard M."/>
            <person name="Flowers J.M."/>
            <person name="Copetti D."/>
            <person name="Lemansour A."/>
            <person name="Lebrun M."/>
            <person name="Masmoudi K."/>
            <person name="Ferrand S."/>
            <person name="Dhar M.I."/>
            <person name="Fresquez Z.A."/>
            <person name="Rosas U."/>
            <person name="Zhang J."/>
            <person name="Talag J."/>
            <person name="Lee S."/>
            <person name="Kudrna D."/>
            <person name="Powell R.F."/>
            <person name="Leitch I.J."/>
            <person name="Krueger R.R."/>
            <person name="Wing R.A."/>
            <person name="Amiri K.M.A."/>
            <person name="Purugganan M.D."/>
        </authorList>
    </citation>
    <scope>NUCLEOTIDE SEQUENCE [LARGE SCALE GENOMIC DNA]</scope>
    <source>
        <strain evidence="2">cv. Khalas</strain>
    </source>
</reference>
<evidence type="ECO:0000313" key="3">
    <source>
        <dbReference type="RefSeq" id="XP_008803464.2"/>
    </source>
</evidence>
<evidence type="ECO:0000256" key="1">
    <source>
        <dbReference type="SAM" id="MobiDB-lite"/>
    </source>
</evidence>
<dbReference type="OrthoDB" id="10566213at2759"/>
<feature type="compositionally biased region" description="Acidic residues" evidence="1">
    <location>
        <begin position="106"/>
        <end position="141"/>
    </location>
</feature>
<dbReference type="PANTHER" id="PTHR36899">
    <property type="entry name" value="OS04G0395700 PROTEIN"/>
    <property type="match status" value="1"/>
</dbReference>
<gene>
    <name evidence="3" type="primary">LOC103717018</name>
</gene>
<keyword evidence="2" id="KW-1185">Reference proteome</keyword>
<accession>A0A8B7CPD0</accession>
<proteinExistence type="predicted"/>
<feature type="compositionally biased region" description="Low complexity" evidence="1">
    <location>
        <begin position="78"/>
        <end position="96"/>
    </location>
</feature>
<dbReference type="GeneID" id="103717018"/>